<dbReference type="Proteomes" id="UP001556692">
    <property type="component" value="Unassembled WGS sequence"/>
</dbReference>
<dbReference type="RefSeq" id="WP_367955871.1">
    <property type="nucleotide sequence ID" value="NZ_JBDPGJ010000004.1"/>
</dbReference>
<comment type="caution">
    <text evidence="1">The sequence shown here is derived from an EMBL/GenBank/DDBJ whole genome shotgun (WGS) entry which is preliminary data.</text>
</comment>
<dbReference type="EMBL" id="JBDPGJ010000004">
    <property type="protein sequence ID" value="MEX0408016.1"/>
    <property type="molecule type" value="Genomic_DNA"/>
</dbReference>
<name>A0ABV3SQ49_9HYPH</name>
<feature type="non-terminal residue" evidence="1">
    <location>
        <position position="1"/>
    </location>
</feature>
<keyword evidence="2" id="KW-1185">Reference proteome</keyword>
<reference evidence="1 2" key="1">
    <citation type="submission" date="2024-05" db="EMBL/GenBank/DDBJ databases">
        <authorList>
            <person name="Jiang F."/>
        </authorList>
    </citation>
    <scope>NUCLEOTIDE SEQUENCE [LARGE SCALE GENOMIC DNA]</scope>
    <source>
        <strain evidence="1 2">LZ166</strain>
    </source>
</reference>
<evidence type="ECO:0000313" key="1">
    <source>
        <dbReference type="EMBL" id="MEX0408016.1"/>
    </source>
</evidence>
<proteinExistence type="predicted"/>
<sequence>CPKTARSTPEWPRSDQGAEKHALRAAVAVSTAQIIRLLRVSSYIGVMFAIVVAIYEYKNNVDQSKISQSVALLSAFTDPDVLEHRRAIELPWLNYDLRKISEYNSNAEAIDAIAKEIVDASIETEYSLIYVIDRLDIIGRCIKTHVCDGRVVSDQIGDYVENLICLYGAEIEALRVERLLPTLGDGLVTIAASNRCASFLD</sequence>
<protein>
    <submittedName>
        <fullName evidence="1">Uncharacterized protein</fullName>
    </submittedName>
</protein>
<gene>
    <name evidence="1" type="ORF">ABGN05_20360</name>
</gene>
<organism evidence="1 2">
    <name type="scientific">Aquibium pacificus</name>
    <dbReference type="NCBI Taxonomy" id="3153579"/>
    <lineage>
        <taxon>Bacteria</taxon>
        <taxon>Pseudomonadati</taxon>
        <taxon>Pseudomonadota</taxon>
        <taxon>Alphaproteobacteria</taxon>
        <taxon>Hyphomicrobiales</taxon>
        <taxon>Phyllobacteriaceae</taxon>
        <taxon>Aquibium</taxon>
    </lineage>
</organism>
<evidence type="ECO:0000313" key="2">
    <source>
        <dbReference type="Proteomes" id="UP001556692"/>
    </source>
</evidence>
<accession>A0ABV3SQ49</accession>